<reference evidence="1 2" key="1">
    <citation type="submission" date="2014-02" db="EMBL/GenBank/DDBJ databases">
        <title>The small core and large imbalanced accessory genome model reveals a collaborative survival strategy of Sorangium cellulosum strains in nature.</title>
        <authorList>
            <person name="Han K."/>
            <person name="Peng R."/>
            <person name="Blom J."/>
            <person name="Li Y.-Z."/>
        </authorList>
    </citation>
    <scope>NUCLEOTIDE SEQUENCE [LARGE SCALE GENOMIC DNA]</scope>
    <source>
        <strain evidence="1 2">So0007-03</strain>
    </source>
</reference>
<name>A0A150TRU2_SORCE</name>
<evidence type="ECO:0000313" key="1">
    <source>
        <dbReference type="EMBL" id="KYG07419.1"/>
    </source>
</evidence>
<organism evidence="1 2">
    <name type="scientific">Sorangium cellulosum</name>
    <name type="common">Polyangium cellulosum</name>
    <dbReference type="NCBI Taxonomy" id="56"/>
    <lineage>
        <taxon>Bacteria</taxon>
        <taxon>Pseudomonadati</taxon>
        <taxon>Myxococcota</taxon>
        <taxon>Polyangia</taxon>
        <taxon>Polyangiales</taxon>
        <taxon>Polyangiaceae</taxon>
        <taxon>Sorangium</taxon>
    </lineage>
</organism>
<dbReference type="AlphaFoldDB" id="A0A150TRU2"/>
<proteinExistence type="predicted"/>
<sequence>MLRTDAQTVLNNAIFRLYAAADEAAVDLARELDVLACDESGQYAIQGTTILDVRERAALLATALRTVSSASLQWAVHFHVGAGIPWTPGCVDGVQTACWEARVTIMAIVRALRCQTADTTRRAAVLGGAMVRLVWQVRDIRGSLERALSELVRERDRAERGRDAARYLACHR</sequence>
<protein>
    <submittedName>
        <fullName evidence="1">Uncharacterized protein</fullName>
    </submittedName>
</protein>
<dbReference type="Proteomes" id="UP000075502">
    <property type="component" value="Unassembled WGS sequence"/>
</dbReference>
<gene>
    <name evidence="1" type="ORF">BE21_02475</name>
</gene>
<accession>A0A150TRU2</accession>
<dbReference type="EMBL" id="JEME01001344">
    <property type="protein sequence ID" value="KYG07419.1"/>
    <property type="molecule type" value="Genomic_DNA"/>
</dbReference>
<evidence type="ECO:0000313" key="2">
    <source>
        <dbReference type="Proteomes" id="UP000075502"/>
    </source>
</evidence>
<comment type="caution">
    <text evidence="1">The sequence shown here is derived from an EMBL/GenBank/DDBJ whole genome shotgun (WGS) entry which is preliminary data.</text>
</comment>